<evidence type="ECO:0000256" key="8">
    <source>
        <dbReference type="ARBA" id="ARBA00023136"/>
    </source>
</evidence>
<dbReference type="GO" id="GO:0009401">
    <property type="term" value="P:phosphoenolpyruvate-dependent sugar phosphotransferase system"/>
    <property type="evidence" value="ECO:0007669"/>
    <property type="project" value="UniProtKB-KW"/>
</dbReference>
<keyword evidence="11" id="KW-1185">Reference proteome</keyword>
<dbReference type="PANTHER" id="PTHR32502:SF23">
    <property type="entry name" value="TRANSPORT PROTEIN, PTS SYSTEM"/>
    <property type="match status" value="1"/>
</dbReference>
<name>A0A318KDR5_9FIRM</name>
<protein>
    <submittedName>
        <fullName evidence="10">PTS system mannose-specific IID component</fullName>
    </submittedName>
</protein>
<reference evidence="10 11" key="1">
    <citation type="submission" date="2018-05" db="EMBL/GenBank/DDBJ databases">
        <title>Genomic Encyclopedia of Type Strains, Phase IV (KMG-IV): sequencing the most valuable type-strain genomes for metagenomic binning, comparative biology and taxonomic classification.</title>
        <authorList>
            <person name="Goeker M."/>
        </authorList>
    </citation>
    <scope>NUCLEOTIDE SEQUENCE [LARGE SCALE GENOMIC DNA]</scope>
    <source>
        <strain evidence="10 11">JC118</strain>
    </source>
</reference>
<evidence type="ECO:0000313" key="11">
    <source>
        <dbReference type="Proteomes" id="UP000247612"/>
    </source>
</evidence>
<comment type="subcellular location">
    <subcellularLocation>
        <location evidence="1">Cell membrane</location>
        <topology evidence="1">Multi-pass membrane protein</topology>
    </subcellularLocation>
</comment>
<dbReference type="RefSeq" id="WP_022938510.1">
    <property type="nucleotide sequence ID" value="NZ_CABKRQ010000005.1"/>
</dbReference>
<feature type="transmembrane region" description="Helical" evidence="9">
    <location>
        <begin position="62"/>
        <end position="85"/>
    </location>
</feature>
<keyword evidence="4" id="KW-0762">Sugar transport</keyword>
<dbReference type="Proteomes" id="UP000247612">
    <property type="component" value="Unassembled WGS sequence"/>
</dbReference>
<feature type="transmembrane region" description="Helical" evidence="9">
    <location>
        <begin position="97"/>
        <end position="119"/>
    </location>
</feature>
<feature type="transmembrane region" description="Helical" evidence="9">
    <location>
        <begin position="437"/>
        <end position="461"/>
    </location>
</feature>
<organism evidence="10 11">
    <name type="scientific">Dielma fastidiosa</name>
    <dbReference type="NCBI Taxonomy" id="1034346"/>
    <lineage>
        <taxon>Bacteria</taxon>
        <taxon>Bacillati</taxon>
        <taxon>Bacillota</taxon>
        <taxon>Erysipelotrichia</taxon>
        <taxon>Erysipelotrichales</taxon>
        <taxon>Erysipelotrichaceae</taxon>
        <taxon>Dielma</taxon>
    </lineage>
</organism>
<evidence type="ECO:0000256" key="4">
    <source>
        <dbReference type="ARBA" id="ARBA00022597"/>
    </source>
</evidence>
<comment type="caution">
    <text evidence="10">The sequence shown here is derived from an EMBL/GenBank/DDBJ whole genome shotgun (WGS) entry which is preliminary data.</text>
</comment>
<dbReference type="AlphaFoldDB" id="A0A318KDR5"/>
<feature type="transmembrane region" description="Helical" evidence="9">
    <location>
        <begin position="481"/>
        <end position="502"/>
    </location>
</feature>
<keyword evidence="7 9" id="KW-1133">Transmembrane helix</keyword>
<evidence type="ECO:0000256" key="6">
    <source>
        <dbReference type="ARBA" id="ARBA00022692"/>
    </source>
</evidence>
<dbReference type="Pfam" id="PF03609">
    <property type="entry name" value="EII-Sor"/>
    <property type="match status" value="1"/>
</dbReference>
<dbReference type="PROSITE" id="PS51108">
    <property type="entry name" value="PTS_EIID"/>
    <property type="match status" value="1"/>
</dbReference>
<keyword evidence="3" id="KW-1003">Cell membrane</keyword>
<feature type="transmembrane region" description="Helical" evidence="9">
    <location>
        <begin position="32"/>
        <end position="55"/>
    </location>
</feature>
<keyword evidence="8 9" id="KW-0472">Membrane</keyword>
<dbReference type="InterPro" id="IPR004700">
    <property type="entry name" value="PTS_IIC_man"/>
</dbReference>
<evidence type="ECO:0000313" key="10">
    <source>
        <dbReference type="EMBL" id="PXX75116.1"/>
    </source>
</evidence>
<dbReference type="Pfam" id="PF03613">
    <property type="entry name" value="EIID-AGA"/>
    <property type="match status" value="1"/>
</dbReference>
<dbReference type="OrthoDB" id="9795582at2"/>
<dbReference type="GO" id="GO:0005886">
    <property type="term" value="C:plasma membrane"/>
    <property type="evidence" value="ECO:0007669"/>
    <property type="project" value="UniProtKB-SubCell"/>
</dbReference>
<dbReference type="InterPro" id="IPR004704">
    <property type="entry name" value="PTS_IID_man"/>
</dbReference>
<feature type="transmembrane region" description="Helical" evidence="9">
    <location>
        <begin position="509"/>
        <end position="528"/>
    </location>
</feature>
<keyword evidence="5" id="KW-0598">Phosphotransferase system</keyword>
<dbReference type="EMBL" id="QJKH01000020">
    <property type="protein sequence ID" value="PXX75116.1"/>
    <property type="molecule type" value="Genomic_DNA"/>
</dbReference>
<gene>
    <name evidence="10" type="ORF">DES51_12019</name>
</gene>
<keyword evidence="6 9" id="KW-0812">Transmembrane</keyword>
<feature type="transmembrane region" description="Helical" evidence="9">
    <location>
        <begin position="204"/>
        <end position="237"/>
    </location>
</feature>
<proteinExistence type="predicted"/>
<evidence type="ECO:0000256" key="1">
    <source>
        <dbReference type="ARBA" id="ARBA00004651"/>
    </source>
</evidence>
<feature type="transmembrane region" description="Helical" evidence="9">
    <location>
        <begin position="374"/>
        <end position="392"/>
    </location>
</feature>
<evidence type="ECO:0000256" key="7">
    <source>
        <dbReference type="ARBA" id="ARBA00022989"/>
    </source>
</evidence>
<feature type="transmembrane region" description="Helical" evidence="9">
    <location>
        <begin position="140"/>
        <end position="160"/>
    </location>
</feature>
<evidence type="ECO:0000256" key="9">
    <source>
        <dbReference type="SAM" id="Phobius"/>
    </source>
</evidence>
<dbReference type="STRING" id="1034346.GCA_000313565_02206"/>
<evidence type="ECO:0000256" key="3">
    <source>
        <dbReference type="ARBA" id="ARBA00022475"/>
    </source>
</evidence>
<sequence length="529" mass="57604">MGITTALLLSVFIALIITENYGYGYWMISRPIFAGPIIGLIMGDLPTGLIVGGSVELMYMGILPIGGSVPPNAQIAGMLSTVFAITNGGNPEVGIALALPIGLLAQLLIMFAWNINILLMHRADKYLADGNIRQVELTHLSGLVIFFFVFFIPTFLAIHFGSDFVNNVVNAMPPLLTDGLKIASGILPAVGMAMLLKMMNMKKYWPFFMIGFVLAIYLGLNVLAISLIAFGVAAAIYIMRRDSKQNDEFGFDDEEVMPVENEAGLLTDKELKQTFFRSFFSMTSINYERYCSLGFCYAMIPALKKLYTDPDELKAALLRQNEFFNCHPYTGNAVLGVTLALEEQRAMGKPISAEAISSTKAALMGPLSGIGDSIFKATFMTIFAAIGAGLALDGNAFGPILFIVPNVLLNVLSRWYFIKYGHKLGTNIVSKMKQSSLLDSFVEGSTIVGMMVVGAMINGFVKLNVAYAWTFGEKEIIVQSLIDSLIPSLLPLLLVLGFYTILNKNKKGMYICVVLSFVLGIVGKAIGLF</sequence>
<keyword evidence="2" id="KW-0813">Transport</keyword>
<evidence type="ECO:0000256" key="2">
    <source>
        <dbReference type="ARBA" id="ARBA00022448"/>
    </source>
</evidence>
<dbReference type="PANTHER" id="PTHR32502">
    <property type="entry name" value="N-ACETYLGALACTOSAMINE PERMEASE II COMPONENT-RELATED"/>
    <property type="match status" value="1"/>
</dbReference>
<dbReference type="InterPro" id="IPR050303">
    <property type="entry name" value="GatZ_KbaZ_carbometab"/>
</dbReference>
<feature type="transmembrane region" description="Helical" evidence="9">
    <location>
        <begin position="398"/>
        <end position="417"/>
    </location>
</feature>
<accession>A0A318KDR5</accession>
<dbReference type="PROSITE" id="PS51106">
    <property type="entry name" value="PTS_EIIC_TYPE_4"/>
    <property type="match status" value="1"/>
</dbReference>
<evidence type="ECO:0000256" key="5">
    <source>
        <dbReference type="ARBA" id="ARBA00022683"/>
    </source>
</evidence>